<dbReference type="InterPro" id="IPR002068">
    <property type="entry name" value="A-crystallin/Hsp20_dom"/>
</dbReference>
<protein>
    <recommendedName>
        <fullName evidence="3">SHSP domain-containing protein</fullName>
    </recommendedName>
</protein>
<evidence type="ECO:0000256" key="1">
    <source>
        <dbReference type="PROSITE-ProRule" id="PRU00285"/>
    </source>
</evidence>
<dbReference type="CDD" id="cd06464">
    <property type="entry name" value="ACD_sHsps-like"/>
    <property type="match status" value="1"/>
</dbReference>
<dbReference type="AlphaFoldDB" id="A0A2H0RA13"/>
<dbReference type="SUPFAM" id="SSF49764">
    <property type="entry name" value="HSP20-like chaperones"/>
    <property type="match status" value="1"/>
</dbReference>
<dbReference type="InterPro" id="IPR008978">
    <property type="entry name" value="HSP20-like_chaperone"/>
</dbReference>
<dbReference type="Gene3D" id="2.60.40.790">
    <property type="match status" value="1"/>
</dbReference>
<dbReference type="PROSITE" id="PS01031">
    <property type="entry name" value="SHSP"/>
    <property type="match status" value="1"/>
</dbReference>
<dbReference type="EMBL" id="PCXU01000025">
    <property type="protein sequence ID" value="PIR43372.1"/>
    <property type="molecule type" value="Genomic_DNA"/>
</dbReference>
<evidence type="ECO:0000256" key="2">
    <source>
        <dbReference type="RuleBase" id="RU003616"/>
    </source>
</evidence>
<proteinExistence type="inferred from homology"/>
<feature type="domain" description="SHSP" evidence="3">
    <location>
        <begin position="1"/>
        <end position="49"/>
    </location>
</feature>
<dbReference type="Pfam" id="PF00011">
    <property type="entry name" value="HSP20"/>
    <property type="match status" value="1"/>
</dbReference>
<comment type="similarity">
    <text evidence="1 2">Belongs to the small heat shock protein (HSP20) family.</text>
</comment>
<comment type="caution">
    <text evidence="4">The sequence shown here is derived from an EMBL/GenBank/DDBJ whole genome shotgun (WGS) entry which is preliminary data.</text>
</comment>
<evidence type="ECO:0000313" key="4">
    <source>
        <dbReference type="EMBL" id="PIR43372.1"/>
    </source>
</evidence>
<name>A0A2H0RA13_UNCKA</name>
<gene>
    <name evidence="4" type="ORF">COV24_02915</name>
</gene>
<dbReference type="Proteomes" id="UP000230214">
    <property type="component" value="Unassembled WGS sequence"/>
</dbReference>
<accession>A0A2H0RA13</accession>
<reference evidence="4 5" key="1">
    <citation type="submission" date="2017-09" db="EMBL/GenBank/DDBJ databases">
        <title>Depth-based differentiation of microbial function through sediment-hosted aquifers and enrichment of novel symbionts in the deep terrestrial subsurface.</title>
        <authorList>
            <person name="Probst A.J."/>
            <person name="Ladd B."/>
            <person name="Jarett J.K."/>
            <person name="Geller-Mcgrath D.E."/>
            <person name="Sieber C.M."/>
            <person name="Emerson J.B."/>
            <person name="Anantharaman K."/>
            <person name="Thomas B.C."/>
            <person name="Malmstrom R."/>
            <person name="Stieglmeier M."/>
            <person name="Klingl A."/>
            <person name="Woyke T."/>
            <person name="Ryan C.M."/>
            <person name="Banfield J.F."/>
        </authorList>
    </citation>
    <scope>NUCLEOTIDE SEQUENCE [LARGE SCALE GENOMIC DNA]</scope>
    <source>
        <strain evidence="4">CG10_big_fil_rev_8_21_14_0_10_32_10</strain>
    </source>
</reference>
<organism evidence="4 5">
    <name type="scientific">candidate division WWE3 bacterium CG10_big_fil_rev_8_21_14_0_10_32_10</name>
    <dbReference type="NCBI Taxonomy" id="1975090"/>
    <lineage>
        <taxon>Bacteria</taxon>
        <taxon>Katanobacteria</taxon>
    </lineage>
</organism>
<sequence length="49" mass="5439">MQTSFDYYYSLPARVNSSKANAKVKQGVVTVVMPKEEEDKGKSIKVTEG</sequence>
<evidence type="ECO:0000259" key="3">
    <source>
        <dbReference type="PROSITE" id="PS01031"/>
    </source>
</evidence>
<evidence type="ECO:0000313" key="5">
    <source>
        <dbReference type="Proteomes" id="UP000230214"/>
    </source>
</evidence>